<name>A0A916SDJ4_9BURK</name>
<feature type="domain" description="PAS" evidence="13">
    <location>
        <begin position="1110"/>
        <end position="1180"/>
    </location>
</feature>
<feature type="domain" description="PAC" evidence="14">
    <location>
        <begin position="247"/>
        <end position="300"/>
    </location>
</feature>
<feature type="domain" description="PAS" evidence="13">
    <location>
        <begin position="854"/>
        <end position="924"/>
    </location>
</feature>
<evidence type="ECO:0000256" key="9">
    <source>
        <dbReference type="PROSITE-ProRule" id="PRU00169"/>
    </source>
</evidence>
<dbReference type="InterPro" id="IPR001610">
    <property type="entry name" value="PAC"/>
</dbReference>
<dbReference type="PROSITE" id="PS50110">
    <property type="entry name" value="RESPONSE_REGULATORY"/>
    <property type="match status" value="2"/>
</dbReference>
<keyword evidence="10" id="KW-0175">Coiled coil</keyword>
<dbReference type="FunFam" id="1.10.287.130:FF:000001">
    <property type="entry name" value="Two-component sensor histidine kinase"/>
    <property type="match status" value="1"/>
</dbReference>
<feature type="domain" description="PAS" evidence="13">
    <location>
        <begin position="172"/>
        <end position="244"/>
    </location>
</feature>
<dbReference type="SMART" id="SM00091">
    <property type="entry name" value="PAS"/>
    <property type="match status" value="5"/>
</dbReference>
<dbReference type="Gene3D" id="3.30.450.20">
    <property type="entry name" value="PAS domain"/>
    <property type="match status" value="7"/>
</dbReference>
<feature type="domain" description="PAS" evidence="13">
    <location>
        <begin position="428"/>
        <end position="472"/>
    </location>
</feature>
<evidence type="ECO:0000259" key="14">
    <source>
        <dbReference type="PROSITE" id="PS50113"/>
    </source>
</evidence>
<dbReference type="Proteomes" id="UP000620596">
    <property type="component" value="Unassembled WGS sequence"/>
</dbReference>
<dbReference type="GO" id="GO:0030295">
    <property type="term" value="F:protein kinase activator activity"/>
    <property type="evidence" value="ECO:0007669"/>
    <property type="project" value="TreeGrafter"/>
</dbReference>
<dbReference type="FunFam" id="3.30.565.10:FF:000006">
    <property type="entry name" value="Sensor histidine kinase WalK"/>
    <property type="match status" value="2"/>
</dbReference>
<dbReference type="InterPro" id="IPR000700">
    <property type="entry name" value="PAS-assoc_C"/>
</dbReference>
<feature type="domain" description="Response regulatory" evidence="12">
    <location>
        <begin position="1601"/>
        <end position="1711"/>
    </location>
</feature>
<comment type="caution">
    <text evidence="15">The sequence shown here is derived from an EMBL/GenBank/DDBJ whole genome shotgun (WGS) entry which is preliminary data.</text>
</comment>
<evidence type="ECO:0000256" key="7">
    <source>
        <dbReference type="ARBA" id="ARBA00023012"/>
    </source>
</evidence>
<keyword evidence="16" id="KW-1185">Reference proteome</keyword>
<dbReference type="CDD" id="cd16922">
    <property type="entry name" value="HATPase_EvgS-ArcB-TorS-like"/>
    <property type="match status" value="1"/>
</dbReference>
<accession>A0A916SDJ4</accession>
<dbReference type="InterPro" id="IPR003661">
    <property type="entry name" value="HisK_dim/P_dom"/>
</dbReference>
<dbReference type="Gene3D" id="1.10.287.130">
    <property type="match status" value="2"/>
</dbReference>
<reference evidence="15" key="1">
    <citation type="journal article" date="2014" name="Int. J. Syst. Evol. Microbiol.">
        <title>Complete genome sequence of Corynebacterium casei LMG S-19264T (=DSM 44701T), isolated from a smear-ripened cheese.</title>
        <authorList>
            <consortium name="US DOE Joint Genome Institute (JGI-PGF)"/>
            <person name="Walter F."/>
            <person name="Albersmeier A."/>
            <person name="Kalinowski J."/>
            <person name="Ruckert C."/>
        </authorList>
    </citation>
    <scope>NUCLEOTIDE SEQUENCE</scope>
    <source>
        <strain evidence="15">CGMCC 1.15322</strain>
    </source>
</reference>
<dbReference type="SUPFAM" id="SSF52172">
    <property type="entry name" value="CheY-like"/>
    <property type="match status" value="2"/>
</dbReference>
<sequence>MTPEQVLREAHERLKAEALELARANEALRRELAEQKFALSTLKGNALRSLAEISGDWYWEQDAEHRFVEFAVDLGQSKFNEELIAGAIGKCRWELPGIVPLSSSWEAHRAVLDARQPFRGLEYLRTLPDGITTWLSVSGVPLFDGQGRFTGYRGTARDISATRRADAALHQAFAFLNEIVDNVPVALHLKSTEGRHPILVWNKAAQDLYGVAREEAMGRTVHDLWPAEDADRMYAADRALISSGIAEDFPDRVAVTRHRGTIHVHMRKVALRDASGKVNHLLITAEDITERRAAEARLRQSELQFRSLTQLSSDWYWETDDQFRLSSLSGGDSEEARQKIAEYIGKTRWDIDQGLANKALWQNHRALLERHETFHDFEYEREGVDGKVEVLCISGEPFFDASGKFAGYRGVGSDITARKRIETALRASETRFRAVVAALAEGVVMRDAVGRIVDCNASAERILGKTLAEMRGLAAVRMDWQRLREDGSLLPDEEMPSVAASRTGLPQSNVVICYRKPEGAPLWALINVQPLFEGGTTVPTGFVTTITDISKRKQAEMEIVRLNVDLENRVLRRTAQLEAANQELEAFSYSVAHDLRSPLSSINGFCALLQKALPVDTSEKANHYLLRIRAGVQRMGELTDGLLSLAQLSRTSLRWETVDISAEAAQLVRQYAERDAGRVVKVTVEPGLLVRADPALLRQVLENLIANAWKFSSKTPLASITIGKETGADKQAVYFVRDNGAGFDMAYVDKLFGTFQRLHSPDEFSGSGIGLATVKRIIIRHGGRIWAESVVGEGSTFYFTLGSEQVKVTPSDDAGIALAGLPRSSRLFTYNGELSGTAVQSGMVSSDNDAFALSDRQFSNAFEHSAIGMALVAIDSRRLRVNSAFCQMLGYSEAEMLSRTVYDVTHPDDLEFDLQQRKRALAGEIETYQWEKRYFHKSGRIVWAHLSCSLVRDADRRPLLFISQVQDITERKNAEVVLRESEERFRALTELSSDWFWEQDENFRFVQISGELRHAHTAAFSGNAAIGQTRWELPHVNMSDEVWAAHKAQLERHEIFRDFEVTRLDHNGGIRYVTLSGVPIFDASGRFTGYRGTGRDNTEMRRVSEALRSSEAQLREITDTVPALIAYIDAGHHFRFHNRAYEEAFGRAYEEIDGKHMREVMGAQFYESLRARVDEVLSGYPVVYERTQVTARGGHRDYVVNYFPRYSDEDGRVIGFYSLASDVTELKRIDRMKSEFVSTVSHELRTPLTSIRGSLGLISGGVAGQLPEAVKTLVGIAKNNCERLIRLINDILDIEKIESGKMRLDLQVVALKPLMVQALAANEGFGAAQNVGLNLHFPDDELQVHADSDRLIQVVTNLLSNAMKFSPSGNPVEVHVTRDGIGVRVEVRDRGPGIPEEFHKRIFQKFSQADSSDTRQKGGTGLGLNISRAIVERMGGHIGFHTKVDVGTIFFFELPEWKDLPEPVPSPTLPSGRPRVLVCEDDRDIARLICMMLEKGGFEADKVYNAAQAQACLALNSYAAMTVDLKLPDQDGITLIRTLRSQENTRNLPIVVVSAMAGEGQIQFNNQLLSVSNWLDKPIDENLLILGLRRAIDGMAEGKPRILHVEDDLDIQRITAAIMQDFATFEFAATLDEARVRLLNQRFDLVLLDLTLPGGSGWDLLADIEALDRPPPVVVFSATEVDRDESSRAAAVLVKAQTSNDELLQTLQRVLTQGLASS</sequence>
<dbReference type="GO" id="GO:0005886">
    <property type="term" value="C:plasma membrane"/>
    <property type="evidence" value="ECO:0007669"/>
    <property type="project" value="UniProtKB-SubCell"/>
</dbReference>
<protein>
    <recommendedName>
        <fullName evidence="3">histidine kinase</fullName>
        <ecNumber evidence="3">2.7.13.3</ecNumber>
    </recommendedName>
</protein>
<feature type="domain" description="PAC" evidence="14">
    <location>
        <begin position="1057"/>
        <end position="1109"/>
    </location>
</feature>
<dbReference type="PANTHER" id="PTHR42878">
    <property type="entry name" value="TWO-COMPONENT HISTIDINE KINASE"/>
    <property type="match status" value="1"/>
</dbReference>
<dbReference type="SMART" id="SM00448">
    <property type="entry name" value="REC"/>
    <property type="match status" value="2"/>
</dbReference>
<dbReference type="Pfam" id="PF08447">
    <property type="entry name" value="PAS_3"/>
    <property type="match status" value="1"/>
</dbReference>
<feature type="domain" description="PAC" evidence="14">
    <location>
        <begin position="508"/>
        <end position="561"/>
    </location>
</feature>
<evidence type="ECO:0000313" key="16">
    <source>
        <dbReference type="Proteomes" id="UP000620596"/>
    </source>
</evidence>
<dbReference type="Pfam" id="PF02518">
    <property type="entry name" value="HATPase_c"/>
    <property type="match status" value="2"/>
</dbReference>
<dbReference type="InterPro" id="IPR005467">
    <property type="entry name" value="His_kinase_dom"/>
</dbReference>
<evidence type="ECO:0000256" key="4">
    <source>
        <dbReference type="ARBA" id="ARBA00022553"/>
    </source>
</evidence>
<dbReference type="SUPFAM" id="SSF55874">
    <property type="entry name" value="ATPase domain of HSP90 chaperone/DNA topoisomerase II/histidine kinase"/>
    <property type="match status" value="2"/>
</dbReference>
<dbReference type="CDD" id="cd00156">
    <property type="entry name" value="REC"/>
    <property type="match status" value="1"/>
</dbReference>
<dbReference type="CDD" id="cd00082">
    <property type="entry name" value="HisKA"/>
    <property type="match status" value="2"/>
</dbReference>
<dbReference type="Pfam" id="PF00512">
    <property type="entry name" value="HisKA"/>
    <property type="match status" value="2"/>
</dbReference>
<dbReference type="SMART" id="SM00387">
    <property type="entry name" value="HATPase_c"/>
    <property type="match status" value="2"/>
</dbReference>
<dbReference type="Gene3D" id="3.30.565.10">
    <property type="entry name" value="Histidine kinase-like ATPase, C-terminal domain"/>
    <property type="match status" value="2"/>
</dbReference>
<feature type="domain" description="PAC" evidence="14">
    <location>
        <begin position="928"/>
        <end position="980"/>
    </location>
</feature>
<dbReference type="SUPFAM" id="SSF47384">
    <property type="entry name" value="Homodimeric domain of signal transducing histidine kinase"/>
    <property type="match status" value="2"/>
</dbReference>
<dbReference type="InterPro" id="IPR035965">
    <property type="entry name" value="PAS-like_dom_sf"/>
</dbReference>
<comment type="catalytic activity">
    <reaction evidence="1">
        <text>ATP + protein L-histidine = ADP + protein N-phospho-L-histidine.</text>
        <dbReference type="EC" id="2.7.13.3"/>
    </reaction>
</comment>
<proteinExistence type="predicted"/>
<dbReference type="NCBIfam" id="TIGR00229">
    <property type="entry name" value="sensory_box"/>
    <property type="match status" value="5"/>
</dbReference>
<reference evidence="15" key="2">
    <citation type="submission" date="2020-09" db="EMBL/GenBank/DDBJ databases">
        <authorList>
            <person name="Sun Q."/>
            <person name="Zhou Y."/>
        </authorList>
    </citation>
    <scope>NUCLEOTIDE SEQUENCE</scope>
    <source>
        <strain evidence="15">CGMCC 1.15322</strain>
    </source>
</reference>
<dbReference type="InterPro" id="IPR004358">
    <property type="entry name" value="Sig_transdc_His_kin-like_C"/>
</dbReference>
<feature type="domain" description="Histidine kinase" evidence="11">
    <location>
        <begin position="1239"/>
        <end position="1458"/>
    </location>
</feature>
<keyword evidence="7" id="KW-0902">Two-component regulatory system</keyword>
<dbReference type="Pfam" id="PF08448">
    <property type="entry name" value="PAS_4"/>
    <property type="match status" value="2"/>
</dbReference>
<feature type="domain" description="Histidine kinase" evidence="11">
    <location>
        <begin position="590"/>
        <end position="805"/>
    </location>
</feature>
<keyword evidence="5" id="KW-0808">Transferase</keyword>
<feature type="domain" description="Response regulatory" evidence="12">
    <location>
        <begin position="1475"/>
        <end position="1592"/>
    </location>
</feature>
<feature type="domain" description="PAC" evidence="14">
    <location>
        <begin position="119"/>
        <end position="171"/>
    </location>
</feature>
<keyword evidence="4 9" id="KW-0597">Phosphoprotein</keyword>
<dbReference type="GO" id="GO:0000155">
    <property type="term" value="F:phosphorelay sensor kinase activity"/>
    <property type="evidence" value="ECO:0007669"/>
    <property type="project" value="InterPro"/>
</dbReference>
<evidence type="ECO:0000256" key="8">
    <source>
        <dbReference type="ARBA" id="ARBA00023136"/>
    </source>
</evidence>
<dbReference type="SMART" id="SM00086">
    <property type="entry name" value="PAC"/>
    <property type="match status" value="7"/>
</dbReference>
<organism evidence="15 16">
    <name type="scientific">Polaromonas eurypsychrophila</name>
    <dbReference type="NCBI Taxonomy" id="1614635"/>
    <lineage>
        <taxon>Bacteria</taxon>
        <taxon>Pseudomonadati</taxon>
        <taxon>Pseudomonadota</taxon>
        <taxon>Betaproteobacteria</taxon>
        <taxon>Burkholderiales</taxon>
        <taxon>Comamonadaceae</taxon>
        <taxon>Polaromonas</taxon>
    </lineage>
</organism>
<dbReference type="InterPro" id="IPR013655">
    <property type="entry name" value="PAS_fold_3"/>
</dbReference>
<dbReference type="PROSITE" id="PS50112">
    <property type="entry name" value="PAS"/>
    <property type="match status" value="4"/>
</dbReference>
<feature type="modified residue" description="4-aspartylphosphate" evidence="9">
    <location>
        <position position="1649"/>
    </location>
</feature>
<feature type="modified residue" description="4-aspartylphosphate" evidence="9">
    <location>
        <position position="1524"/>
    </location>
</feature>
<dbReference type="SMART" id="SM00388">
    <property type="entry name" value="HisKA"/>
    <property type="match status" value="2"/>
</dbReference>
<dbReference type="Pfam" id="PF00072">
    <property type="entry name" value="Response_reg"/>
    <property type="match status" value="2"/>
</dbReference>
<evidence type="ECO:0000313" key="15">
    <source>
        <dbReference type="EMBL" id="GGA95815.1"/>
    </source>
</evidence>
<dbReference type="InterPro" id="IPR011006">
    <property type="entry name" value="CheY-like_superfamily"/>
</dbReference>
<dbReference type="InterPro" id="IPR050351">
    <property type="entry name" value="BphY/WalK/GraS-like"/>
</dbReference>
<dbReference type="Pfam" id="PF13426">
    <property type="entry name" value="PAS_9"/>
    <property type="match status" value="3"/>
</dbReference>
<evidence type="ECO:0000256" key="10">
    <source>
        <dbReference type="SAM" id="Coils"/>
    </source>
</evidence>
<dbReference type="SUPFAM" id="SSF55785">
    <property type="entry name" value="PYP-like sensor domain (PAS domain)"/>
    <property type="match status" value="7"/>
</dbReference>
<evidence type="ECO:0000256" key="5">
    <source>
        <dbReference type="ARBA" id="ARBA00022679"/>
    </source>
</evidence>
<dbReference type="Gene3D" id="3.40.50.2300">
    <property type="match status" value="2"/>
</dbReference>
<dbReference type="RefSeq" id="WP_229676247.1">
    <property type="nucleotide sequence ID" value="NZ_BMIG01000004.1"/>
</dbReference>
<dbReference type="InterPro" id="IPR000014">
    <property type="entry name" value="PAS"/>
</dbReference>
<dbReference type="CDD" id="cd00130">
    <property type="entry name" value="PAS"/>
    <property type="match status" value="4"/>
</dbReference>
<dbReference type="PRINTS" id="PR00344">
    <property type="entry name" value="BCTRLSENSOR"/>
</dbReference>
<evidence type="ECO:0000256" key="6">
    <source>
        <dbReference type="ARBA" id="ARBA00022777"/>
    </source>
</evidence>
<dbReference type="GO" id="GO:0000156">
    <property type="term" value="F:phosphorelay response regulator activity"/>
    <property type="evidence" value="ECO:0007669"/>
    <property type="project" value="TreeGrafter"/>
</dbReference>
<comment type="subcellular location">
    <subcellularLocation>
        <location evidence="2">Cell inner membrane</location>
        <topology evidence="2">Multi-pass membrane protein</topology>
    </subcellularLocation>
</comment>
<dbReference type="InterPro" id="IPR013656">
    <property type="entry name" value="PAS_4"/>
</dbReference>
<keyword evidence="6" id="KW-0418">Kinase</keyword>
<dbReference type="PROSITE" id="PS50113">
    <property type="entry name" value="PAC"/>
    <property type="match status" value="6"/>
</dbReference>
<dbReference type="InterPro" id="IPR036097">
    <property type="entry name" value="HisK_dim/P_sf"/>
</dbReference>
<evidence type="ECO:0000256" key="2">
    <source>
        <dbReference type="ARBA" id="ARBA00004429"/>
    </source>
</evidence>
<dbReference type="PANTHER" id="PTHR42878:SF15">
    <property type="entry name" value="BACTERIOPHYTOCHROME"/>
    <property type="match status" value="1"/>
</dbReference>
<dbReference type="InterPro" id="IPR003594">
    <property type="entry name" value="HATPase_dom"/>
</dbReference>
<evidence type="ECO:0000256" key="1">
    <source>
        <dbReference type="ARBA" id="ARBA00000085"/>
    </source>
</evidence>
<dbReference type="InterPro" id="IPR001789">
    <property type="entry name" value="Sig_transdc_resp-reg_receiver"/>
</dbReference>
<dbReference type="InterPro" id="IPR036890">
    <property type="entry name" value="HATPase_C_sf"/>
</dbReference>
<evidence type="ECO:0000256" key="3">
    <source>
        <dbReference type="ARBA" id="ARBA00012438"/>
    </source>
</evidence>
<gene>
    <name evidence="15" type="ORF">GCM10011496_16250</name>
</gene>
<dbReference type="PROSITE" id="PS50109">
    <property type="entry name" value="HIS_KIN"/>
    <property type="match status" value="2"/>
</dbReference>
<evidence type="ECO:0000259" key="12">
    <source>
        <dbReference type="PROSITE" id="PS50110"/>
    </source>
</evidence>
<evidence type="ECO:0000259" key="11">
    <source>
        <dbReference type="PROSITE" id="PS50109"/>
    </source>
</evidence>
<dbReference type="EMBL" id="BMIG01000004">
    <property type="protein sequence ID" value="GGA95815.1"/>
    <property type="molecule type" value="Genomic_DNA"/>
</dbReference>
<dbReference type="GO" id="GO:0007234">
    <property type="term" value="P:osmosensory signaling via phosphorelay pathway"/>
    <property type="evidence" value="ECO:0007669"/>
    <property type="project" value="TreeGrafter"/>
</dbReference>
<feature type="coiled-coil region" evidence="10">
    <location>
        <begin position="7"/>
        <end position="45"/>
    </location>
</feature>
<dbReference type="EC" id="2.7.13.3" evidence="3"/>
<evidence type="ECO:0000259" key="13">
    <source>
        <dbReference type="PROSITE" id="PS50112"/>
    </source>
</evidence>
<keyword evidence="8" id="KW-0472">Membrane</keyword>
<feature type="domain" description="PAC" evidence="14">
    <location>
        <begin position="375"/>
        <end position="427"/>
    </location>
</feature>